<evidence type="ECO:0000259" key="6">
    <source>
        <dbReference type="Pfam" id="PF01926"/>
    </source>
</evidence>
<dbReference type="InterPro" id="IPR027417">
    <property type="entry name" value="P-loop_NTPase"/>
</dbReference>
<reference evidence="8" key="1">
    <citation type="journal article" date="2012" name="Proc. Natl. Acad. Sci. U.S.A.">
        <title>Genome sequence of the button mushroom Agaricus bisporus reveals mechanisms governing adaptation to a humic-rich ecological niche.</title>
        <authorList>
            <person name="Morin E."/>
            <person name="Kohler A."/>
            <person name="Baker A.R."/>
            <person name="Foulongne-Oriol M."/>
            <person name="Lombard V."/>
            <person name="Nagy L.G."/>
            <person name="Ohm R.A."/>
            <person name="Patyshakuliyeva A."/>
            <person name="Brun A."/>
            <person name="Aerts A.L."/>
            <person name="Bailey A.M."/>
            <person name="Billette C."/>
            <person name="Coutinho P.M."/>
            <person name="Deakin G."/>
            <person name="Doddapaneni H."/>
            <person name="Floudas D."/>
            <person name="Grimwood J."/>
            <person name="Hilden K."/>
            <person name="Kuees U."/>
            <person name="LaButti K.M."/>
            <person name="Lapidus A."/>
            <person name="Lindquist E.A."/>
            <person name="Lucas S.M."/>
            <person name="Murat C."/>
            <person name="Riley R.W."/>
            <person name="Salamov A.A."/>
            <person name="Schmutz J."/>
            <person name="Subramanian V."/>
            <person name="Woesten H.A.B."/>
            <person name="Xu J."/>
            <person name="Eastwood D.C."/>
            <person name="Foster G.D."/>
            <person name="Sonnenberg A.S."/>
            <person name="Cullen D."/>
            <person name="de Vries R.P."/>
            <person name="Lundell T."/>
            <person name="Hibbett D.S."/>
            <person name="Henrissat B."/>
            <person name="Burton K.S."/>
            <person name="Kerrigan R.W."/>
            <person name="Challen M.P."/>
            <person name="Grigoriev I.V."/>
            <person name="Martin F."/>
        </authorList>
    </citation>
    <scope>NUCLEOTIDE SEQUENCE [LARGE SCALE GENOMIC DNA]</scope>
    <source>
        <strain evidence="8">JB137-S8 / ATCC MYA-4627 / FGSC 10392</strain>
    </source>
</reference>
<dbReference type="EMBL" id="JH971385">
    <property type="protein sequence ID" value="EKM84103.1"/>
    <property type="molecule type" value="Genomic_DNA"/>
</dbReference>
<dbReference type="Gene3D" id="3.40.50.300">
    <property type="entry name" value="P-loop containing nucleotide triphosphate hydrolases"/>
    <property type="match status" value="1"/>
</dbReference>
<organism evidence="7 8">
    <name type="scientific">Agaricus bisporus var. burnettii (strain JB137-S8 / ATCC MYA-4627 / FGSC 10392)</name>
    <name type="common">White button mushroom</name>
    <dbReference type="NCBI Taxonomy" id="597362"/>
    <lineage>
        <taxon>Eukaryota</taxon>
        <taxon>Fungi</taxon>
        <taxon>Dikarya</taxon>
        <taxon>Basidiomycota</taxon>
        <taxon>Agaricomycotina</taxon>
        <taxon>Agaricomycetes</taxon>
        <taxon>Agaricomycetidae</taxon>
        <taxon>Agaricales</taxon>
        <taxon>Agaricineae</taxon>
        <taxon>Agaricaceae</taxon>
        <taxon>Agaricus</taxon>
    </lineage>
</organism>
<name>K5XKQ2_AGABU</name>
<dbReference type="RefSeq" id="XP_007325803.1">
    <property type="nucleotide sequence ID" value="XM_007325741.1"/>
</dbReference>
<dbReference type="AlphaFoldDB" id="K5XKQ2"/>
<dbReference type="STRING" id="597362.K5XKQ2"/>
<feature type="region of interest" description="Disordered" evidence="5">
    <location>
        <begin position="1"/>
        <end position="52"/>
    </location>
</feature>
<feature type="domain" description="G" evidence="6">
    <location>
        <begin position="368"/>
        <end position="443"/>
    </location>
</feature>
<evidence type="ECO:0000256" key="1">
    <source>
        <dbReference type="ARBA" id="ARBA00022741"/>
    </source>
</evidence>
<dbReference type="SUPFAM" id="SSF52540">
    <property type="entry name" value="P-loop containing nucleoside triphosphate hydrolases"/>
    <property type="match status" value="1"/>
</dbReference>
<dbReference type="OrthoDB" id="61815at2759"/>
<feature type="compositionally biased region" description="Acidic residues" evidence="5">
    <location>
        <begin position="567"/>
        <end position="601"/>
    </location>
</feature>
<dbReference type="InterPro" id="IPR043358">
    <property type="entry name" value="GNL1-like"/>
</dbReference>
<dbReference type="HOGENOM" id="CLU_013649_2_0_1"/>
<keyword evidence="8" id="KW-1185">Reference proteome</keyword>
<sequence length="628" mass="70206">MPRRKPTSGKQKKEQQQIKRAIKRGDLPPTEPTKKVSHKRRQTRVGSGKVVGHGSSDVAIASARKLQSTFIKLPSTFLEKTKAVASTVPLSRPIGYDAAVLDLSVDRTSVNRQPLTCPKRPKWRFDMSKKEVQHNEEGIFKKWLEQTDLSLTEWNASREPDLLQPNAEASIAPPPSPSYFERNIEVWRQLWRVTEISQIILVLLDSRCPLLHFPSSLAAYLANHKVIFVLTKIDITGPARVAAWMEYLLTHHPHIPVVPVEAYTEKEATTVRQGRKHYEPHLPETFRRRLIDVVKAVHSEMIKPPANVAQNPDWLEKWVPPVKRDIDWSDALNVAGSASVAIDDTASAKMKSTEDEKDGEGLEPDFLTIGLIGQPNVGKSSLLNALFGTKIVRASKTPGKTKHFQTLFLTQDIRLVDCPGLVVPNYVPMEMQVLSSILPISRVAAIPACINYINKLLPLERIFRLNLSSLSGETQEDKRTWREGMQPSKQKSVQWTSMDILIAYANVKGWVTAKAGRPDIHRAGNAILRAVAEGRISWGFWPPGTPLDIISQQSTEPDAGIWIPGRDEDDESNDVESDEKDEVEEDEPITSSDDESEESDEASVTLVNAGRFNALRIDDPESGGESDR</sequence>
<evidence type="ECO:0000313" key="7">
    <source>
        <dbReference type="EMBL" id="EKM84103.1"/>
    </source>
</evidence>
<dbReference type="PANTHER" id="PTHR45709">
    <property type="entry name" value="LARGE SUBUNIT GTPASE 1 HOMOLOG-RELATED"/>
    <property type="match status" value="1"/>
</dbReference>
<comment type="function">
    <text evidence="3">Possible regulatory or functional link with the histocompatibility cluster.</text>
</comment>
<dbReference type="GO" id="GO:0005525">
    <property type="term" value="F:GTP binding"/>
    <property type="evidence" value="ECO:0007669"/>
    <property type="project" value="UniProtKB-KW"/>
</dbReference>
<feature type="region of interest" description="Disordered" evidence="5">
    <location>
        <begin position="557"/>
        <end position="628"/>
    </location>
</feature>
<dbReference type="Pfam" id="PF01926">
    <property type="entry name" value="MMR_HSR1"/>
    <property type="match status" value="1"/>
</dbReference>
<evidence type="ECO:0000256" key="5">
    <source>
        <dbReference type="SAM" id="MobiDB-lite"/>
    </source>
</evidence>
<proteinExistence type="predicted"/>
<protein>
    <recommendedName>
        <fullName evidence="4">Guanine nucleotide-binding protein-like 1</fullName>
    </recommendedName>
</protein>
<evidence type="ECO:0000256" key="3">
    <source>
        <dbReference type="ARBA" id="ARBA00037770"/>
    </source>
</evidence>
<dbReference type="InterPro" id="IPR006073">
    <property type="entry name" value="GTP-bd"/>
</dbReference>
<dbReference type="eggNOG" id="KOG1424">
    <property type="taxonomic scope" value="Eukaryota"/>
</dbReference>
<dbReference type="GeneID" id="18825347"/>
<accession>K5XKQ2</accession>
<evidence type="ECO:0000313" key="8">
    <source>
        <dbReference type="Proteomes" id="UP000008493"/>
    </source>
</evidence>
<keyword evidence="1" id="KW-0547">Nucleotide-binding</keyword>
<dbReference type="InParanoid" id="K5XKQ2"/>
<dbReference type="GO" id="GO:0003924">
    <property type="term" value="F:GTPase activity"/>
    <property type="evidence" value="ECO:0007669"/>
    <property type="project" value="InterPro"/>
</dbReference>
<evidence type="ECO:0000256" key="2">
    <source>
        <dbReference type="ARBA" id="ARBA00023134"/>
    </source>
</evidence>
<evidence type="ECO:0000256" key="4">
    <source>
        <dbReference type="ARBA" id="ARBA00039902"/>
    </source>
</evidence>
<dbReference type="KEGG" id="abp:AGABI1DRAFT117549"/>
<dbReference type="Proteomes" id="UP000008493">
    <property type="component" value="Unassembled WGS sequence"/>
</dbReference>
<dbReference type="PANTHER" id="PTHR45709:SF3">
    <property type="entry name" value="GUANINE NUCLEOTIDE-BINDING PROTEIN-LIKE 1"/>
    <property type="match status" value="1"/>
</dbReference>
<dbReference type="OMA" id="CDFPVRP"/>
<gene>
    <name evidence="7" type="ORF">AGABI1DRAFT_117549</name>
</gene>
<keyword evidence="2" id="KW-0342">GTP-binding</keyword>